<name>A0A8D9CCY9_9VIRU</name>
<accession>A0A8D9CCY9</accession>
<proteinExistence type="predicted"/>
<dbReference type="EMBL" id="OU342829">
    <property type="protein sequence ID" value="CAG7581618.1"/>
    <property type="molecule type" value="Genomic_DNA"/>
</dbReference>
<organism evidence="1">
    <name type="scientific">uncultured marine phage</name>
    <dbReference type="NCBI Taxonomy" id="707152"/>
    <lineage>
        <taxon>Viruses</taxon>
        <taxon>environmental samples</taxon>
    </lineage>
</organism>
<gene>
    <name evidence="1" type="ORF">SLAVMIC_00931</name>
</gene>
<evidence type="ECO:0000313" key="1">
    <source>
        <dbReference type="EMBL" id="CAG7581618.1"/>
    </source>
</evidence>
<reference evidence="1" key="1">
    <citation type="submission" date="2021-06" db="EMBL/GenBank/DDBJ databases">
        <authorList>
            <person name="Gannon L."/>
            <person name="Redgwell R T."/>
            <person name="Michniewski S."/>
            <person name="Harrison D C."/>
            <person name="Millard A."/>
        </authorList>
    </citation>
    <scope>NUCLEOTIDE SEQUENCE</scope>
</reference>
<protein>
    <submittedName>
        <fullName evidence="1">Uncharacterized protein</fullName>
    </submittedName>
</protein>
<sequence length="217" mass="25608">MRLNSANSFFVFNLPSDFLPKEIMDTYLPLLEKNWIQYENVIDYLNSTIKEISVPGLSIDVPSQIRKRGKEINYKPATNIQDIVASRQIDVTFRSVDQDINYWILWDIFSKHYLDTTFAKYVEPFMVTALDIHRDAIYQIVFREIIILTESENRFMYNDTAFSEKTFTLTLNFNWIEIDFLMNDSKVLELDKVDPVIQTLPTTIDDITKQPVRKKKL</sequence>